<dbReference type="Proteomes" id="UP000034952">
    <property type="component" value="Unassembled WGS sequence"/>
</dbReference>
<proteinExistence type="predicted"/>
<dbReference type="PROSITE" id="PS50879">
    <property type="entry name" value="RNASE_H_1"/>
    <property type="match status" value="1"/>
</dbReference>
<dbReference type="GO" id="GO:0003676">
    <property type="term" value="F:nucleic acid binding"/>
    <property type="evidence" value="ECO:0007669"/>
    <property type="project" value="InterPro"/>
</dbReference>
<accession>A0A0G0BAJ3</accession>
<evidence type="ECO:0000259" key="1">
    <source>
        <dbReference type="PROSITE" id="PS50879"/>
    </source>
</evidence>
<dbReference type="EMBL" id="LBPY01000006">
    <property type="protein sequence ID" value="KKP66478.1"/>
    <property type="molecule type" value="Genomic_DNA"/>
</dbReference>
<comment type="caution">
    <text evidence="2">The sequence shown here is derived from an EMBL/GenBank/DDBJ whole genome shotgun (WGS) entry which is preliminary data.</text>
</comment>
<dbReference type="Gene3D" id="3.30.420.10">
    <property type="entry name" value="Ribonuclease H-like superfamily/Ribonuclease H"/>
    <property type="match status" value="1"/>
</dbReference>
<dbReference type="InterPro" id="IPR012337">
    <property type="entry name" value="RNaseH-like_sf"/>
</dbReference>
<dbReference type="InterPro" id="IPR036397">
    <property type="entry name" value="RNaseH_sf"/>
</dbReference>
<dbReference type="InterPro" id="IPR002156">
    <property type="entry name" value="RNaseH_domain"/>
</dbReference>
<organism evidence="2 3">
    <name type="scientific">Candidatus Nomurabacteria bacterium GW2011_GWE1_35_16</name>
    <dbReference type="NCBI Taxonomy" id="1618761"/>
    <lineage>
        <taxon>Bacteria</taxon>
        <taxon>Candidatus Nomuraibacteriota</taxon>
    </lineage>
</organism>
<dbReference type="AlphaFoldDB" id="A0A0G0BAJ3"/>
<dbReference type="SUPFAM" id="SSF53098">
    <property type="entry name" value="Ribonuclease H-like"/>
    <property type="match status" value="1"/>
</dbReference>
<dbReference type="GO" id="GO:0004523">
    <property type="term" value="F:RNA-DNA hybrid ribonuclease activity"/>
    <property type="evidence" value="ECO:0007669"/>
    <property type="project" value="InterPro"/>
</dbReference>
<evidence type="ECO:0000313" key="3">
    <source>
        <dbReference type="Proteomes" id="UP000034952"/>
    </source>
</evidence>
<gene>
    <name evidence="2" type="ORF">UR64_C0006G0005</name>
</gene>
<reference evidence="2 3" key="1">
    <citation type="journal article" date="2015" name="Nature">
        <title>rRNA introns, odd ribosomes, and small enigmatic genomes across a large radiation of phyla.</title>
        <authorList>
            <person name="Brown C.T."/>
            <person name="Hug L.A."/>
            <person name="Thomas B.C."/>
            <person name="Sharon I."/>
            <person name="Castelle C.J."/>
            <person name="Singh A."/>
            <person name="Wilkins M.J."/>
            <person name="Williams K.H."/>
            <person name="Banfield J.F."/>
        </authorList>
    </citation>
    <scope>NUCLEOTIDE SEQUENCE [LARGE SCALE GENOMIC DNA]</scope>
</reference>
<protein>
    <recommendedName>
        <fullName evidence="1">RNase H type-1 domain-containing protein</fullName>
    </recommendedName>
</protein>
<sequence>MANPHAIQIHCDGAMDYDKGNTGGNGFFIEFPDSFNIEPISRSIRNDGQGIHRLEIISLIEAMNALLLFAKDNSKLVRQSSGVELYTDRISVTKLVNPYWIKDWRKNNWLNYEGKAIKDKDLLDKLDKTRTKLSQIIGGQISISYEREKKNKVADKLSKTAKKIGVKGSTLANKKQRSVTKRFYDGKEVFYPKLKLGEIEARVYAWETVGKQVEVCFEICSEYLHGGIVKAYVSPTLKNELHRSHTYKINITKIYSHHIEIKLVKEVAKK</sequence>
<evidence type="ECO:0000313" key="2">
    <source>
        <dbReference type="EMBL" id="KKP66478.1"/>
    </source>
</evidence>
<dbReference type="Pfam" id="PF00075">
    <property type="entry name" value="RNase_H"/>
    <property type="match status" value="1"/>
</dbReference>
<name>A0A0G0BAJ3_9BACT</name>
<feature type="domain" description="RNase H type-1" evidence="1">
    <location>
        <begin position="3"/>
        <end position="163"/>
    </location>
</feature>